<dbReference type="Gene3D" id="3.30.1310.10">
    <property type="entry name" value="Nucleoid-associated protein YbaB-like domain"/>
    <property type="match status" value="2"/>
</dbReference>
<dbReference type="Proteomes" id="UP000316541">
    <property type="component" value="Unassembled WGS sequence"/>
</dbReference>
<evidence type="ECO:0000313" key="4">
    <source>
        <dbReference type="Proteomes" id="UP000316541"/>
    </source>
</evidence>
<reference evidence="3 4" key="1">
    <citation type="submission" date="2019-07" db="EMBL/GenBank/DDBJ databases">
        <title>Microbispora hainanensis DSM 45428.</title>
        <authorList>
            <person name="Thawai C."/>
        </authorList>
    </citation>
    <scope>NUCLEOTIDE SEQUENCE [LARGE SCALE GENOMIC DNA]</scope>
    <source>
        <strain evidence="3 4">DSM 45428</strain>
    </source>
</reference>
<dbReference type="PANTHER" id="PTHR33449">
    <property type="entry name" value="NUCLEOID-ASSOCIATED PROTEIN YBAB"/>
    <property type="match status" value="1"/>
</dbReference>
<evidence type="ECO:0000256" key="1">
    <source>
        <dbReference type="ARBA" id="ARBA00023125"/>
    </source>
</evidence>
<dbReference type="Pfam" id="PF02575">
    <property type="entry name" value="YbaB_DNA_bd"/>
    <property type="match status" value="2"/>
</dbReference>
<keyword evidence="2" id="KW-0175">Coiled coil</keyword>
<accession>A0A544YKW6</accession>
<sequence length="264" mass="28948">MSLSFPGGSDLELLEQMIRQAEDVMRGLADVQAQIRRVTGEGEGADGQVRARADGRGQVTAITLDPRVMRLDAAALSVEVTRAVRTAQDAAKERTDELVAAAQTRATALAAPLDETFVRYRFDQLAQELDAGADAVAPDRRETGDLEQDARRAERIETWLADGEREIEAVTGRGRAADGRIQALTTAYGLVREVVIEPRAMRLPSRTLAEELLLALRRAQEDAERQCRQLVNDTLRELAPGESFGPDAVDEWFGGLLKPFERPG</sequence>
<gene>
    <name evidence="3" type="ORF">FLX08_29930</name>
</gene>
<organism evidence="3 4">
    <name type="scientific">Microbispora hainanensis</name>
    <dbReference type="NCBI Taxonomy" id="568844"/>
    <lineage>
        <taxon>Bacteria</taxon>
        <taxon>Bacillati</taxon>
        <taxon>Actinomycetota</taxon>
        <taxon>Actinomycetes</taxon>
        <taxon>Streptosporangiales</taxon>
        <taxon>Streptosporangiaceae</taxon>
        <taxon>Microbispora</taxon>
    </lineage>
</organism>
<dbReference type="InterPro" id="IPR004401">
    <property type="entry name" value="YbaB/EbfC"/>
</dbReference>
<feature type="coiled-coil region" evidence="2">
    <location>
        <begin position="206"/>
        <end position="233"/>
    </location>
</feature>
<evidence type="ECO:0000256" key="2">
    <source>
        <dbReference type="SAM" id="Coils"/>
    </source>
</evidence>
<proteinExistence type="predicted"/>
<dbReference type="InterPro" id="IPR036894">
    <property type="entry name" value="YbaB-like_sf"/>
</dbReference>
<evidence type="ECO:0000313" key="3">
    <source>
        <dbReference type="EMBL" id="TQS17337.1"/>
    </source>
</evidence>
<dbReference type="GO" id="GO:0003677">
    <property type="term" value="F:DNA binding"/>
    <property type="evidence" value="ECO:0007669"/>
    <property type="project" value="UniProtKB-KW"/>
</dbReference>
<dbReference type="AlphaFoldDB" id="A0A544YKW6"/>
<dbReference type="EMBL" id="VIRM01000047">
    <property type="protein sequence ID" value="TQS17337.1"/>
    <property type="molecule type" value="Genomic_DNA"/>
</dbReference>
<keyword evidence="1" id="KW-0238">DNA-binding</keyword>
<protein>
    <submittedName>
        <fullName evidence="3">YbaB/EbfC family nucleoid-associated protein</fullName>
    </submittedName>
</protein>
<name>A0A544YKW6_9ACTN</name>
<dbReference type="PANTHER" id="PTHR33449:SF1">
    <property type="entry name" value="NUCLEOID-ASSOCIATED PROTEIN YBAB"/>
    <property type="match status" value="1"/>
</dbReference>
<comment type="caution">
    <text evidence="3">The sequence shown here is derived from an EMBL/GenBank/DDBJ whole genome shotgun (WGS) entry which is preliminary data.</text>
</comment>
<dbReference type="SUPFAM" id="SSF82607">
    <property type="entry name" value="YbaB-like"/>
    <property type="match status" value="2"/>
</dbReference>